<keyword evidence="1" id="KW-0812">Transmembrane</keyword>
<proteinExistence type="predicted"/>
<feature type="transmembrane region" description="Helical" evidence="1">
    <location>
        <begin position="46"/>
        <end position="69"/>
    </location>
</feature>
<evidence type="ECO:0000256" key="1">
    <source>
        <dbReference type="SAM" id="Phobius"/>
    </source>
</evidence>
<sequence length="86" mass="9860">MVKFILKMLSFIKVISTGLMCITIAWELGHLSDLPIWQTIPNYFNYIFLLARFALIIHVIEGIAAAYYAPTQNKNPLKYGIYTFTA</sequence>
<organism evidence="2 3">
    <name type="scientific">Aphanothece sacrum FPU1</name>
    <dbReference type="NCBI Taxonomy" id="1920663"/>
    <lineage>
        <taxon>Bacteria</taxon>
        <taxon>Bacillati</taxon>
        <taxon>Cyanobacteriota</taxon>
        <taxon>Cyanophyceae</taxon>
        <taxon>Oscillatoriophycideae</taxon>
        <taxon>Chroococcales</taxon>
        <taxon>Aphanothecaceae</taxon>
        <taxon>Aphanothece</taxon>
    </lineage>
</organism>
<keyword evidence="3" id="KW-1185">Reference proteome</keyword>
<name>A0A401IFG8_APHSA</name>
<reference evidence="3" key="1">
    <citation type="submission" date="2017-05" db="EMBL/GenBank/DDBJ databases">
        <title>Physiological properties and genetic analysis related to exopolysaccharide production of fresh-water unicellular cyanobacterium Aphanothece sacrum, Suizenji Nori, that has been cultured as a food source in Japan.</title>
        <authorList>
            <person name="Kanesaki Y."/>
            <person name="Yoshikawa S."/>
            <person name="Ohki K."/>
        </authorList>
    </citation>
    <scope>NUCLEOTIDE SEQUENCE [LARGE SCALE GENOMIC DNA]</scope>
    <source>
        <strain evidence="3">FPU1</strain>
    </source>
</reference>
<feature type="transmembrane region" description="Helical" evidence="1">
    <location>
        <begin position="5"/>
        <end position="26"/>
    </location>
</feature>
<keyword evidence="1" id="KW-1133">Transmembrane helix</keyword>
<evidence type="ECO:0000313" key="2">
    <source>
        <dbReference type="EMBL" id="GBF79920.1"/>
    </source>
</evidence>
<evidence type="ECO:0000313" key="3">
    <source>
        <dbReference type="Proteomes" id="UP000287247"/>
    </source>
</evidence>
<dbReference type="EMBL" id="BDQK01000005">
    <property type="protein sequence ID" value="GBF79920.1"/>
    <property type="molecule type" value="Genomic_DNA"/>
</dbReference>
<gene>
    <name evidence="2" type="ORF">AsFPU1_1320</name>
</gene>
<protein>
    <submittedName>
        <fullName evidence="2">Proline transporter</fullName>
    </submittedName>
</protein>
<accession>A0A401IFG8</accession>
<dbReference type="Proteomes" id="UP000287247">
    <property type="component" value="Unassembled WGS sequence"/>
</dbReference>
<keyword evidence="1" id="KW-0472">Membrane</keyword>
<comment type="caution">
    <text evidence="2">The sequence shown here is derived from an EMBL/GenBank/DDBJ whole genome shotgun (WGS) entry which is preliminary data.</text>
</comment>
<dbReference type="AlphaFoldDB" id="A0A401IFG8"/>